<dbReference type="PROSITE" id="PS50097">
    <property type="entry name" value="BTB"/>
    <property type="match status" value="1"/>
</dbReference>
<dbReference type="EMBL" id="BPLR01003332">
    <property type="protein sequence ID" value="GIX83420.1"/>
    <property type="molecule type" value="Genomic_DNA"/>
</dbReference>
<feature type="domain" description="BTB" evidence="1">
    <location>
        <begin position="63"/>
        <end position="112"/>
    </location>
</feature>
<dbReference type="SUPFAM" id="SSF54695">
    <property type="entry name" value="POZ domain"/>
    <property type="match status" value="1"/>
</dbReference>
<evidence type="ECO:0000313" key="3">
    <source>
        <dbReference type="Proteomes" id="UP001054945"/>
    </source>
</evidence>
<evidence type="ECO:0000259" key="1">
    <source>
        <dbReference type="PROSITE" id="PS50097"/>
    </source>
</evidence>
<dbReference type="InterPro" id="IPR011333">
    <property type="entry name" value="SKP1/BTB/POZ_sf"/>
</dbReference>
<comment type="caution">
    <text evidence="2">The sequence shown here is derived from an EMBL/GenBank/DDBJ whole genome shotgun (WGS) entry which is preliminary data.</text>
</comment>
<dbReference type="AlphaFoldDB" id="A0AAV4NI03"/>
<name>A0AAV4NI03_CAEEX</name>
<dbReference type="InterPro" id="IPR000210">
    <property type="entry name" value="BTB/POZ_dom"/>
</dbReference>
<gene>
    <name evidence="2" type="primary">AVEN_111031_1</name>
    <name evidence="2" type="ORF">CEXT_97281</name>
</gene>
<protein>
    <submittedName>
        <fullName evidence="2">BTB domain-containing protein</fullName>
    </submittedName>
</protein>
<keyword evidence="3" id="KW-1185">Reference proteome</keyword>
<proteinExistence type="predicted"/>
<sequence length="203" mass="23977">MLDDGKNHVKEVIECVLSDEGEHDCPETDNKNEDKWNLVIETKDGAIFNIPFESGKKTLGSKLVESSPVFERMLINPMREKFEKKVILHDVHFEIFLKFLNFIQFGQLNFSKEFEVYYMYEFADEYQVSDLMRASADGMRPYMTMQNNERIEMLAYLHSDSYLKGLVDFFKNQDSVQNFSNAEEMDDEEEMDMECDSSFDFYQ</sequence>
<evidence type="ECO:0000313" key="2">
    <source>
        <dbReference type="EMBL" id="GIX83420.1"/>
    </source>
</evidence>
<dbReference type="Pfam" id="PF00651">
    <property type="entry name" value="BTB"/>
    <property type="match status" value="1"/>
</dbReference>
<organism evidence="2 3">
    <name type="scientific">Caerostris extrusa</name>
    <name type="common">Bark spider</name>
    <name type="synonym">Caerostris bankana</name>
    <dbReference type="NCBI Taxonomy" id="172846"/>
    <lineage>
        <taxon>Eukaryota</taxon>
        <taxon>Metazoa</taxon>
        <taxon>Ecdysozoa</taxon>
        <taxon>Arthropoda</taxon>
        <taxon>Chelicerata</taxon>
        <taxon>Arachnida</taxon>
        <taxon>Araneae</taxon>
        <taxon>Araneomorphae</taxon>
        <taxon>Entelegynae</taxon>
        <taxon>Araneoidea</taxon>
        <taxon>Araneidae</taxon>
        <taxon>Caerostris</taxon>
    </lineage>
</organism>
<reference evidence="2 3" key="1">
    <citation type="submission" date="2021-06" db="EMBL/GenBank/DDBJ databases">
        <title>Caerostris extrusa draft genome.</title>
        <authorList>
            <person name="Kono N."/>
            <person name="Arakawa K."/>
        </authorList>
    </citation>
    <scope>NUCLEOTIDE SEQUENCE [LARGE SCALE GENOMIC DNA]</scope>
</reference>
<dbReference type="Proteomes" id="UP001054945">
    <property type="component" value="Unassembled WGS sequence"/>
</dbReference>
<dbReference type="Gene3D" id="3.30.710.10">
    <property type="entry name" value="Potassium Channel Kv1.1, Chain A"/>
    <property type="match status" value="1"/>
</dbReference>
<accession>A0AAV4NI03</accession>